<evidence type="ECO:0000313" key="4">
    <source>
        <dbReference type="Proteomes" id="UP000839052"/>
    </source>
</evidence>
<accession>A0ABM8YWD3</accession>
<dbReference type="Gene3D" id="3.40.50.11780">
    <property type="match status" value="2"/>
</dbReference>
<proteinExistence type="inferred from homology"/>
<dbReference type="RefSeq" id="WP_239795883.1">
    <property type="nucleotide sequence ID" value="NZ_OU912926.1"/>
</dbReference>
<dbReference type="Proteomes" id="UP000839052">
    <property type="component" value="Chromosome"/>
</dbReference>
<dbReference type="InterPro" id="IPR020287">
    <property type="entry name" value="Tail_sheath_C"/>
</dbReference>
<comment type="similarity">
    <text evidence="1">Belongs to the myoviridae tail sheath protein family.</text>
</comment>
<evidence type="ECO:0000259" key="2">
    <source>
        <dbReference type="Pfam" id="PF17482"/>
    </source>
</evidence>
<dbReference type="PANTHER" id="PTHR35861:SF1">
    <property type="entry name" value="PHAGE TAIL SHEATH PROTEIN"/>
    <property type="match status" value="1"/>
</dbReference>
<name>A0ABM8YWD3_9PROT</name>
<sequence length="528" mass="56930">MPVTLSYPGVYIEEVSSGVRTVTGVATSITAFIGRTLRGPANDPVRVQSFAEFERRFGGLWRDSTLSYALQQFFQNGGTDALIVRVHNGAATATLTLAVGFNLVASNPGKWGEKLRVRIDHPSLPPDLTNTLFNLSVRDTATGATERFLNLSTDPNNARFVTRVLEQESNLVRIVTPPGTVPVLRPTAHGNPSPGADPLLANTPPTSTAFTATTGNDGLAITDDQISSGLGLEAAKQGIWALQKADLFNLLCVPPLTREPGGDVNSQTRSAAAAYCLARRAMFIVDPLMAWDEPSDLTGASGLDSVGWGLARSANAALYFPFLRLPDPLQENRLADFAPCGAVAGVMARTDGQRGVWKAPAGNDATLSGVAELTVKLTDGENGQLNPLAVNCLRAFPVTGRVVWGARTLRGADQLASEWKYLPVRRTALFLEESLFRGSQWVVFEPNDEPLWAQIRLNLGAFMQNLFRQGAFQGRSPREAYFVKCDKETTTQNDIDLGIVNIVVGFAPLKPAEFVVIKLQQIAGQIQV</sequence>
<reference evidence="3 4" key="1">
    <citation type="submission" date="2021-10" db="EMBL/GenBank/DDBJ databases">
        <authorList>
            <person name="Koch H."/>
        </authorList>
    </citation>
    <scope>NUCLEOTIDE SEQUENCE [LARGE SCALE GENOMIC DNA]</scope>
    <source>
        <strain evidence="3">6680</strain>
    </source>
</reference>
<dbReference type="EMBL" id="OU912926">
    <property type="protein sequence ID" value="CAG9931837.1"/>
    <property type="molecule type" value="Genomic_DNA"/>
</dbReference>
<gene>
    <name evidence="3" type="ORF">NTG6680_0584</name>
</gene>
<evidence type="ECO:0000313" key="3">
    <source>
        <dbReference type="EMBL" id="CAG9931837.1"/>
    </source>
</evidence>
<keyword evidence="4" id="KW-1185">Reference proteome</keyword>
<dbReference type="PANTHER" id="PTHR35861">
    <property type="match status" value="1"/>
</dbReference>
<organism evidence="3 4">
    <name type="scientific">Candidatus Nitrotoga arctica</name>
    <dbReference type="NCBI Taxonomy" id="453162"/>
    <lineage>
        <taxon>Bacteria</taxon>
        <taxon>Pseudomonadati</taxon>
        <taxon>Pseudomonadota</taxon>
        <taxon>Betaproteobacteria</taxon>
        <taxon>Nitrosomonadales</taxon>
        <taxon>Gallionellaceae</taxon>
        <taxon>Candidatus Nitrotoga</taxon>
    </lineage>
</organism>
<evidence type="ECO:0000256" key="1">
    <source>
        <dbReference type="ARBA" id="ARBA00008005"/>
    </source>
</evidence>
<protein>
    <submittedName>
        <fullName evidence="3">Tail protein</fullName>
    </submittedName>
</protein>
<dbReference type="InterPro" id="IPR052042">
    <property type="entry name" value="Tail_sheath_structural"/>
</dbReference>
<dbReference type="Pfam" id="PF17482">
    <property type="entry name" value="Phage_sheath_1C"/>
    <property type="match status" value="1"/>
</dbReference>
<feature type="domain" description="Tail sheath protein C-terminal" evidence="2">
    <location>
        <begin position="417"/>
        <end position="520"/>
    </location>
</feature>